<dbReference type="InterPro" id="IPR036280">
    <property type="entry name" value="Multihaem_cyt_sf"/>
</dbReference>
<dbReference type="AlphaFoldDB" id="A0A1J5SSZ8"/>
<dbReference type="Pfam" id="PF09626">
    <property type="entry name" value="DHC"/>
    <property type="match status" value="1"/>
</dbReference>
<reference evidence="1" key="1">
    <citation type="submission" date="2016-10" db="EMBL/GenBank/DDBJ databases">
        <title>Sequence of Gallionella enrichment culture.</title>
        <authorList>
            <person name="Poehlein A."/>
            <person name="Muehling M."/>
            <person name="Daniel R."/>
        </authorList>
    </citation>
    <scope>NUCLEOTIDE SEQUENCE</scope>
</reference>
<dbReference type="InterPro" id="IPR018588">
    <property type="entry name" value="Dihaem_cytochrome-c"/>
</dbReference>
<name>A0A1J5SSZ8_9ZZZZ</name>
<dbReference type="EMBL" id="MLJW01000019">
    <property type="protein sequence ID" value="OIR11642.1"/>
    <property type="molecule type" value="Genomic_DNA"/>
</dbReference>
<evidence type="ECO:0000313" key="1">
    <source>
        <dbReference type="EMBL" id="OIR11642.1"/>
    </source>
</evidence>
<dbReference type="SUPFAM" id="SSF48695">
    <property type="entry name" value="Multiheme cytochromes"/>
    <property type="match status" value="1"/>
</dbReference>
<organism evidence="1">
    <name type="scientific">mine drainage metagenome</name>
    <dbReference type="NCBI Taxonomy" id="410659"/>
    <lineage>
        <taxon>unclassified sequences</taxon>
        <taxon>metagenomes</taxon>
        <taxon>ecological metagenomes</taxon>
    </lineage>
</organism>
<proteinExistence type="predicted"/>
<gene>
    <name evidence="1" type="ORF">GALL_64970</name>
</gene>
<accession>A0A1J5SSZ8</accession>
<sequence length="138" mass="15288">MKRVAVLLLVFGMNLAHADAGRLTAPNNAKWKEECGSCHIPYPPQLLSADNWRSLMGGLDKHFGTNASLDVNDRKKIISFLEQNAGSGERFSAPSLRISDTPWFKHEHHVINAKEWVNPEVKSRSNCAACHGKVVLGE</sequence>
<comment type="caution">
    <text evidence="1">The sequence shown here is derived from an EMBL/GenBank/DDBJ whole genome shotgun (WGS) entry which is preliminary data.</text>
</comment>
<protein>
    <submittedName>
        <fullName evidence="1">Dihem cytochrome c</fullName>
    </submittedName>
</protein>